<comment type="caution">
    <text evidence="2">The sequence shown here is derived from an EMBL/GenBank/DDBJ whole genome shotgun (WGS) entry which is preliminary data.</text>
</comment>
<protein>
    <submittedName>
        <fullName evidence="2">HAD family hydrolase</fullName>
        <ecNumber evidence="2">3.1.3.-</ecNumber>
    </submittedName>
</protein>
<dbReference type="Proteomes" id="UP001601992">
    <property type="component" value="Unassembled WGS sequence"/>
</dbReference>
<dbReference type="InterPro" id="IPR051540">
    <property type="entry name" value="S-2-haloacid_dehalogenase"/>
</dbReference>
<evidence type="ECO:0000256" key="1">
    <source>
        <dbReference type="ARBA" id="ARBA00022801"/>
    </source>
</evidence>
<dbReference type="SFLD" id="SFLDS00003">
    <property type="entry name" value="Haloacid_Dehalogenase"/>
    <property type="match status" value="1"/>
</dbReference>
<dbReference type="SFLD" id="SFLDG01129">
    <property type="entry name" value="C1.5:_HAD__Beta-PGM__Phosphata"/>
    <property type="match status" value="1"/>
</dbReference>
<keyword evidence="3" id="KW-1185">Reference proteome</keyword>
<dbReference type="InterPro" id="IPR006439">
    <property type="entry name" value="HAD-SF_hydro_IA"/>
</dbReference>
<organism evidence="2 3">
    <name type="scientific">Nocardia jiangxiensis</name>
    <dbReference type="NCBI Taxonomy" id="282685"/>
    <lineage>
        <taxon>Bacteria</taxon>
        <taxon>Bacillati</taxon>
        <taxon>Actinomycetota</taxon>
        <taxon>Actinomycetes</taxon>
        <taxon>Mycobacteriales</taxon>
        <taxon>Nocardiaceae</taxon>
        <taxon>Nocardia</taxon>
    </lineage>
</organism>
<dbReference type="Pfam" id="PF00702">
    <property type="entry name" value="Hydrolase"/>
    <property type="match status" value="1"/>
</dbReference>
<evidence type="ECO:0000313" key="2">
    <source>
        <dbReference type="EMBL" id="MFF3567786.1"/>
    </source>
</evidence>
<dbReference type="EC" id="3.1.3.-" evidence="2"/>
<dbReference type="NCBIfam" id="TIGR01549">
    <property type="entry name" value="HAD-SF-IA-v1"/>
    <property type="match status" value="1"/>
</dbReference>
<dbReference type="RefSeq" id="WP_218008973.1">
    <property type="nucleotide sequence ID" value="NZ_JBIAQY010000002.1"/>
</dbReference>
<proteinExistence type="predicted"/>
<reference evidence="2 3" key="1">
    <citation type="submission" date="2024-10" db="EMBL/GenBank/DDBJ databases">
        <title>The Natural Products Discovery Center: Release of the First 8490 Sequenced Strains for Exploring Actinobacteria Biosynthetic Diversity.</title>
        <authorList>
            <person name="Kalkreuter E."/>
            <person name="Kautsar S.A."/>
            <person name="Yang D."/>
            <person name="Bader C.D."/>
            <person name="Teijaro C.N."/>
            <person name="Fluegel L."/>
            <person name="Davis C.M."/>
            <person name="Simpson J.R."/>
            <person name="Lauterbach L."/>
            <person name="Steele A.D."/>
            <person name="Gui C."/>
            <person name="Meng S."/>
            <person name="Li G."/>
            <person name="Viehrig K."/>
            <person name="Ye F."/>
            <person name="Su P."/>
            <person name="Kiefer A.F."/>
            <person name="Nichols A."/>
            <person name="Cepeda A.J."/>
            <person name="Yan W."/>
            <person name="Fan B."/>
            <person name="Jiang Y."/>
            <person name="Adhikari A."/>
            <person name="Zheng C.-J."/>
            <person name="Schuster L."/>
            <person name="Cowan T.M."/>
            <person name="Smanski M.J."/>
            <person name="Chevrette M.G."/>
            <person name="De Carvalho L.P.S."/>
            <person name="Shen B."/>
        </authorList>
    </citation>
    <scope>NUCLEOTIDE SEQUENCE [LARGE SCALE GENOMIC DNA]</scope>
    <source>
        <strain evidence="2 3">NPDC002593</strain>
    </source>
</reference>
<accession>A0ABW6RXY2</accession>
<dbReference type="PANTHER" id="PTHR43316">
    <property type="entry name" value="HYDROLASE, HALOACID DELAHOGENASE-RELATED"/>
    <property type="match status" value="1"/>
</dbReference>
<name>A0ABW6RXY2_9NOCA</name>
<dbReference type="PANTHER" id="PTHR43316:SF3">
    <property type="entry name" value="HALOACID DEHALOGENASE, TYPE II (AFU_ORTHOLOGUE AFUA_2G07750)-RELATED"/>
    <property type="match status" value="1"/>
</dbReference>
<evidence type="ECO:0000313" key="3">
    <source>
        <dbReference type="Proteomes" id="UP001601992"/>
    </source>
</evidence>
<dbReference type="GO" id="GO:0016787">
    <property type="term" value="F:hydrolase activity"/>
    <property type="evidence" value="ECO:0007669"/>
    <property type="project" value="UniProtKB-KW"/>
</dbReference>
<keyword evidence="1 2" id="KW-0378">Hydrolase</keyword>
<gene>
    <name evidence="2" type="ORF">ACFYXQ_08365</name>
</gene>
<dbReference type="EMBL" id="JBIAQY010000002">
    <property type="protein sequence ID" value="MFF3567786.1"/>
    <property type="molecule type" value="Genomic_DNA"/>
</dbReference>
<sequence length="237" mass="25944">MSTYEDSKTHPVRAVVFDWRGTLVSELTQQGWAREALRRAGREHDDGAVRGLLGDIRRAAGEPNRLQSPLGNISAERHRDTYYSVFADAGLDDELADALFAVDSDPSYNIFAVDAAETLASLIEKNCRIGVLSNIHFDIRPMFERAGLLGSIDAFVLSNEHGVQKPDPAIFRLALELLGTRAEETLMVGDRASRDGVAVEVGMPTLLVPPLTDPRQRRLHLVTNVVGARRNSETAGG</sequence>